<protein>
    <submittedName>
        <fullName evidence="2">Uncharacterized protein</fullName>
    </submittedName>
</protein>
<dbReference type="STRING" id="456900.A0A195D769"/>
<dbReference type="Proteomes" id="UP000078542">
    <property type="component" value="Unassembled WGS sequence"/>
</dbReference>
<gene>
    <name evidence="2" type="ORF">ALC62_00374</name>
</gene>
<dbReference type="PANTHER" id="PTHR33480">
    <property type="entry name" value="SET DOMAIN-CONTAINING PROTEIN-RELATED"/>
    <property type="match status" value="1"/>
</dbReference>
<evidence type="ECO:0000256" key="1">
    <source>
        <dbReference type="SAM" id="MobiDB-lite"/>
    </source>
</evidence>
<feature type="region of interest" description="Disordered" evidence="1">
    <location>
        <begin position="261"/>
        <end position="280"/>
    </location>
</feature>
<evidence type="ECO:0000313" key="2">
    <source>
        <dbReference type="EMBL" id="KYN08702.1"/>
    </source>
</evidence>
<dbReference type="PANTHER" id="PTHR33480:SF1">
    <property type="entry name" value="TYR RECOMBINASE DOMAIN-CONTAINING PROTEIN"/>
    <property type="match status" value="1"/>
</dbReference>
<name>A0A195D769_9HYME</name>
<reference evidence="2 3" key="1">
    <citation type="submission" date="2016-03" db="EMBL/GenBank/DDBJ databases">
        <title>Cyphomyrmex costatus WGS genome.</title>
        <authorList>
            <person name="Nygaard S."/>
            <person name="Hu H."/>
            <person name="Boomsma J."/>
            <person name="Zhang G."/>
        </authorList>
    </citation>
    <scope>NUCLEOTIDE SEQUENCE [LARGE SCALE GENOMIC DNA]</scope>
    <source>
        <strain evidence="2">MS0001</strain>
        <tissue evidence="2">Whole body</tissue>
    </source>
</reference>
<feature type="non-terminal residue" evidence="2">
    <location>
        <position position="1"/>
    </location>
</feature>
<keyword evidence="3" id="KW-1185">Reference proteome</keyword>
<sequence length="343" mass="40304">LIISFNQQCEKYKLSEHNDGMIRQKLRRIGRLFQEIKNKQPEITDFVSIFFPRYSRCCIEAINTLTGLSLCGFYKIPELLAEDFLKVFSEDFTTHITKTIAETMNQNKRYKKVVLPSKSNIIQLHNFLQENRQAAYNVLKEKFSYEAWLTLTKATLTSVQVFNRRRAGEIQRSLIEDYKTYEGIHYQTNEMYEALSSQNKAKQIAKKYVRFILRGKLGRTVLVLLTAVNILLDKIHMSHYRQSVMEKEILEISRYLEAAQGVDDDNDPNSENENDNDLNCNKNEVTTLREKHNKDEIYNEVTSNDVIQDLQQKGICLNKNIKILYITLLHRVLLILYSYEFFP</sequence>
<evidence type="ECO:0000313" key="3">
    <source>
        <dbReference type="Proteomes" id="UP000078542"/>
    </source>
</evidence>
<proteinExistence type="predicted"/>
<organism evidence="2 3">
    <name type="scientific">Cyphomyrmex costatus</name>
    <dbReference type="NCBI Taxonomy" id="456900"/>
    <lineage>
        <taxon>Eukaryota</taxon>
        <taxon>Metazoa</taxon>
        <taxon>Ecdysozoa</taxon>
        <taxon>Arthropoda</taxon>
        <taxon>Hexapoda</taxon>
        <taxon>Insecta</taxon>
        <taxon>Pterygota</taxon>
        <taxon>Neoptera</taxon>
        <taxon>Endopterygota</taxon>
        <taxon>Hymenoptera</taxon>
        <taxon>Apocrita</taxon>
        <taxon>Aculeata</taxon>
        <taxon>Formicoidea</taxon>
        <taxon>Formicidae</taxon>
        <taxon>Myrmicinae</taxon>
        <taxon>Cyphomyrmex</taxon>
    </lineage>
</organism>
<accession>A0A195D769</accession>
<dbReference type="EMBL" id="KQ976750">
    <property type="protein sequence ID" value="KYN08702.1"/>
    <property type="molecule type" value="Genomic_DNA"/>
</dbReference>
<dbReference type="AlphaFoldDB" id="A0A195D769"/>
<feature type="compositionally biased region" description="Acidic residues" evidence="1">
    <location>
        <begin position="262"/>
        <end position="276"/>
    </location>
</feature>